<evidence type="ECO:0000256" key="7">
    <source>
        <dbReference type="ARBA" id="ARBA00023136"/>
    </source>
</evidence>
<evidence type="ECO:0000259" key="10">
    <source>
        <dbReference type="Pfam" id="PF04535"/>
    </source>
</evidence>
<dbReference type="PANTHER" id="PTHR33573:SF50">
    <property type="entry name" value="CASP-LIKE PROTEIN 4A3"/>
    <property type="match status" value="1"/>
</dbReference>
<feature type="compositionally biased region" description="Polar residues" evidence="9">
    <location>
        <begin position="89"/>
        <end position="100"/>
    </location>
</feature>
<sequence>MKPTISSIMEAKTSMQFQAQSNHHNYSRQQHRTAAVNKPSSRNDRSSGSIDFPYSPPRSETPYASPSASLDSPPRTETSRAIVAVDKGTQCSPSPLQQPAQREGRIPTAGGGNAQAAARNGVSAGRVEREDGKSVVEDILRRSTVRDLMSRATLWARVLEAAICTSSFAVMAADKTEGWSGDSFDRYREYRFCLSVNVIGLLYSGFQVYTWVYHLMTGKHLIKSHLRHHIDFSMDQILSYLLISASSAAATRVDVWVTSWGKDQFTQMASASIALAFLAFLAFAFSSLLSGYSLWTRDFT</sequence>
<reference evidence="11 12" key="1">
    <citation type="journal article" date="2023" name="Hortic Res">
        <title>Pangenome of water caltrop reveals structural variations and asymmetric subgenome divergence after allopolyploidization.</title>
        <authorList>
            <person name="Zhang X."/>
            <person name="Chen Y."/>
            <person name="Wang L."/>
            <person name="Yuan Y."/>
            <person name="Fang M."/>
            <person name="Shi L."/>
            <person name="Lu R."/>
            <person name="Comes H.P."/>
            <person name="Ma Y."/>
            <person name="Chen Y."/>
            <person name="Huang G."/>
            <person name="Zhou Y."/>
            <person name="Zheng Z."/>
            <person name="Qiu Y."/>
        </authorList>
    </citation>
    <scope>NUCLEOTIDE SEQUENCE [LARGE SCALE GENOMIC DNA]</scope>
    <source>
        <strain evidence="11">F231</strain>
    </source>
</reference>
<organism evidence="11 12">
    <name type="scientific">Trapa natans</name>
    <name type="common">Water chestnut</name>
    <dbReference type="NCBI Taxonomy" id="22666"/>
    <lineage>
        <taxon>Eukaryota</taxon>
        <taxon>Viridiplantae</taxon>
        <taxon>Streptophyta</taxon>
        <taxon>Embryophyta</taxon>
        <taxon>Tracheophyta</taxon>
        <taxon>Spermatophyta</taxon>
        <taxon>Magnoliopsida</taxon>
        <taxon>eudicotyledons</taxon>
        <taxon>Gunneridae</taxon>
        <taxon>Pentapetalae</taxon>
        <taxon>rosids</taxon>
        <taxon>malvids</taxon>
        <taxon>Myrtales</taxon>
        <taxon>Lythraceae</taxon>
        <taxon>Trapa</taxon>
    </lineage>
</organism>
<evidence type="ECO:0000313" key="12">
    <source>
        <dbReference type="Proteomes" id="UP001346149"/>
    </source>
</evidence>
<dbReference type="AlphaFoldDB" id="A0AAN7QSY8"/>
<feature type="transmembrane region" description="Helical" evidence="8">
    <location>
        <begin position="194"/>
        <end position="216"/>
    </location>
</feature>
<protein>
    <recommendedName>
        <fullName evidence="8">CASP-like protein</fullName>
    </recommendedName>
</protein>
<proteinExistence type="inferred from homology"/>
<keyword evidence="7 8" id="KW-0472">Membrane</keyword>
<evidence type="ECO:0000256" key="2">
    <source>
        <dbReference type="ARBA" id="ARBA00007651"/>
    </source>
</evidence>
<keyword evidence="5 8" id="KW-0812">Transmembrane</keyword>
<keyword evidence="6 8" id="KW-1133">Transmembrane helix</keyword>
<evidence type="ECO:0000256" key="6">
    <source>
        <dbReference type="ARBA" id="ARBA00022989"/>
    </source>
</evidence>
<comment type="subunit">
    <text evidence="3 8">Homodimer and heterodimers.</text>
</comment>
<feature type="transmembrane region" description="Helical" evidence="8">
    <location>
        <begin position="269"/>
        <end position="295"/>
    </location>
</feature>
<feature type="transmembrane region" description="Helical" evidence="8">
    <location>
        <begin position="154"/>
        <end position="174"/>
    </location>
</feature>
<dbReference type="GO" id="GO:0005886">
    <property type="term" value="C:plasma membrane"/>
    <property type="evidence" value="ECO:0007669"/>
    <property type="project" value="UniProtKB-SubCell"/>
</dbReference>
<feature type="transmembrane region" description="Helical" evidence="8">
    <location>
        <begin position="237"/>
        <end position="257"/>
    </location>
</feature>
<evidence type="ECO:0000313" key="11">
    <source>
        <dbReference type="EMBL" id="KAK4774425.1"/>
    </source>
</evidence>
<evidence type="ECO:0000256" key="1">
    <source>
        <dbReference type="ARBA" id="ARBA00004651"/>
    </source>
</evidence>
<dbReference type="EMBL" id="JAXQNO010000019">
    <property type="protein sequence ID" value="KAK4774425.1"/>
    <property type="molecule type" value="Genomic_DNA"/>
</dbReference>
<keyword evidence="12" id="KW-1185">Reference proteome</keyword>
<feature type="region of interest" description="Disordered" evidence="9">
    <location>
        <begin position="1"/>
        <end position="128"/>
    </location>
</feature>
<feature type="compositionally biased region" description="Polar residues" evidence="9">
    <location>
        <begin position="1"/>
        <end position="24"/>
    </location>
</feature>
<evidence type="ECO:0000256" key="4">
    <source>
        <dbReference type="ARBA" id="ARBA00022475"/>
    </source>
</evidence>
<dbReference type="Pfam" id="PF04535">
    <property type="entry name" value="CASP_dom"/>
    <property type="match status" value="1"/>
</dbReference>
<comment type="caution">
    <text evidence="11">The sequence shown here is derived from an EMBL/GenBank/DDBJ whole genome shotgun (WGS) entry which is preliminary data.</text>
</comment>
<evidence type="ECO:0000256" key="5">
    <source>
        <dbReference type="ARBA" id="ARBA00022692"/>
    </source>
</evidence>
<dbReference type="Proteomes" id="UP001346149">
    <property type="component" value="Unassembled WGS sequence"/>
</dbReference>
<dbReference type="PANTHER" id="PTHR33573">
    <property type="entry name" value="CASP-LIKE PROTEIN 4A4"/>
    <property type="match status" value="1"/>
</dbReference>
<comment type="subcellular location">
    <subcellularLocation>
        <location evidence="1 8">Cell membrane</location>
        <topology evidence="1 8">Multi-pass membrane protein</topology>
    </subcellularLocation>
</comment>
<evidence type="ECO:0000256" key="8">
    <source>
        <dbReference type="RuleBase" id="RU361233"/>
    </source>
</evidence>
<evidence type="ECO:0000256" key="9">
    <source>
        <dbReference type="SAM" id="MobiDB-lite"/>
    </source>
</evidence>
<evidence type="ECO:0000256" key="3">
    <source>
        <dbReference type="ARBA" id="ARBA00011489"/>
    </source>
</evidence>
<name>A0AAN7QSY8_TRANT</name>
<dbReference type="InterPro" id="IPR006702">
    <property type="entry name" value="CASP_dom"/>
</dbReference>
<accession>A0AAN7QSY8</accession>
<comment type="similarity">
    <text evidence="2 8">Belongs to the Casparian strip membrane proteins (CASP) family.</text>
</comment>
<keyword evidence="4 8" id="KW-1003">Cell membrane</keyword>
<gene>
    <name evidence="11" type="ORF">SAY86_009360</name>
</gene>
<feature type="domain" description="Casparian strip membrane protein" evidence="10">
    <location>
        <begin position="149"/>
        <end position="282"/>
    </location>
</feature>